<evidence type="ECO:0008006" key="4">
    <source>
        <dbReference type="Google" id="ProtNLM"/>
    </source>
</evidence>
<feature type="region of interest" description="Disordered" evidence="1">
    <location>
        <begin position="1"/>
        <end position="67"/>
    </location>
</feature>
<feature type="compositionally biased region" description="Polar residues" evidence="1">
    <location>
        <begin position="1619"/>
        <end position="1634"/>
    </location>
</feature>
<comment type="caution">
    <text evidence="2">The sequence shown here is derived from an EMBL/GenBank/DDBJ whole genome shotgun (WGS) entry which is preliminary data.</text>
</comment>
<dbReference type="PANTHER" id="PTHR33566">
    <property type="entry name" value="EN/SPM-LIKE TRANSPOSON-RELATED"/>
    <property type="match status" value="1"/>
</dbReference>
<keyword evidence="3" id="KW-1185">Reference proteome</keyword>
<evidence type="ECO:0000313" key="2">
    <source>
        <dbReference type="EMBL" id="KAL3683631.1"/>
    </source>
</evidence>
<dbReference type="Pfam" id="PF13589">
    <property type="entry name" value="HATPase_c_3"/>
    <property type="match status" value="1"/>
</dbReference>
<protein>
    <recommendedName>
        <fullName evidence="4">Structural maintenance of chromosomes flexible hinge domain-containing protein 1</fullName>
    </recommendedName>
</protein>
<reference evidence="2 3" key="1">
    <citation type="submission" date="2024-09" db="EMBL/GenBank/DDBJ databases">
        <title>Chromosome-scale assembly of Riccia sorocarpa.</title>
        <authorList>
            <person name="Paukszto L."/>
        </authorList>
    </citation>
    <scope>NUCLEOTIDE SEQUENCE [LARGE SCALE GENOMIC DNA]</scope>
    <source>
        <strain evidence="2">LP-2024</strain>
        <tissue evidence="2">Aerial parts of the thallus</tissue>
    </source>
</reference>
<dbReference type="EMBL" id="JBJQOH010000006">
    <property type="protein sequence ID" value="KAL3683631.1"/>
    <property type="molecule type" value="Genomic_DNA"/>
</dbReference>
<proteinExistence type="predicted"/>
<dbReference type="SUPFAM" id="SSF55874">
    <property type="entry name" value="ATPase domain of HSP90 chaperone/DNA topoisomerase II/histidine kinase"/>
    <property type="match status" value="1"/>
</dbReference>
<feature type="compositionally biased region" description="Polar residues" evidence="1">
    <location>
        <begin position="37"/>
        <end position="56"/>
    </location>
</feature>
<accession>A0ABD3GY59</accession>
<feature type="region of interest" description="Disordered" evidence="1">
    <location>
        <begin position="1615"/>
        <end position="1634"/>
    </location>
</feature>
<name>A0ABD3GY59_9MARC</name>
<organism evidence="2 3">
    <name type="scientific">Riccia sorocarpa</name>
    <dbReference type="NCBI Taxonomy" id="122646"/>
    <lineage>
        <taxon>Eukaryota</taxon>
        <taxon>Viridiplantae</taxon>
        <taxon>Streptophyta</taxon>
        <taxon>Embryophyta</taxon>
        <taxon>Marchantiophyta</taxon>
        <taxon>Marchantiopsida</taxon>
        <taxon>Marchantiidae</taxon>
        <taxon>Marchantiales</taxon>
        <taxon>Ricciaceae</taxon>
        <taxon>Riccia</taxon>
    </lineage>
</organism>
<sequence length="2255" mass="251274">MTTSRDSVGQGTPQASDQAPERGSSMSSAQRIGVNPRTPSTTPLQQRIGSSTSSAQRVGVYPRTPSTTLAQQRGVKRVLSPAEEPRKKLKYLNVLKVHILLPNATSVDIILDLGVDNNMEAFIRKIREASCGSSSAQSRNRRVSRDVCWTGTITVETLAGEAVDFEYLINLAEKSATTSATFLLLDGVDKESAWVDENLWNVTPKPEMLQQLPQGYTLETALADQVDNALQAVWGNADRNERRLVSVDLSNDKISIFDTGAGMDSSQTNSIANWGTVGGSTHRNVHHKGVGGEPPYLKPFLGKYGAGAVAAAMHLGGCVTVYSKTRKSKKVVTLKLEHSSLVQKHKLDSEQGIWRTPGELRDMTKEERERAPHGSFTKVVISKLKSQYCIKGSSQYWKVEKVKQLLKDIYFPYIQSESASRTVTPVEFEVNGTNLLEVVNCEMAIANQHTCIGAPFVFSIHMKKEPDDGFAEQELSDEANARITCQYFPIQRGKEALKTVLEEISQLRPGPPVTFETMHRVVVRWLGRLLPEAKWNILPFMEVIPKKEQRFHVRQQWAKRVRAYVETDAGFQPNQSKLELDRDHAFTLVLKNLGADNTTGSTEAEVHVDIKIAGRNKPVTSAELIEAYLAWLRSMHSEYDEEATFLDEPRWLINYPNTGPELGIYNKPAIIFHKRLKDTSGHWYLDEESPVRVKFHRGAGSLKSDLYATLEFFYREADDEHGELKILYRAIDVEESAGCKLIENTFQLNKSQWIPGSALSGGKCQRVEPALWRRKVEELLNKAPGYIDILGEEDLKKFNLEGAFPSTGSKLEAGYKVPPEVYICVRPRKGTGAPHKQGMVVSEPIPVILTVTHCTCTGPSCRTNLRKSVASPATEDHARVICTMSQNKTAVTTTGVKGLYTFNIGSTTASQLTQQGTYTFQFSLEGEKFKFVKTASTTMRIVPSKKTSKWRLYAQANGTSSALDSLTIRLGEKCTSDLILRKFDEYDNPQNFDGPMSVDIKIVTPNGKDLGMVQTLVAHPGLSEGRQQGEGLQIQGLLFSSGQLKGIESSYDALLRVCISDEDYGEMSCKVFPGRLASIRVKDSVPTISTCPGTHGSQTMDKSGRLSQAKELMSFDQHFRPREIIKKLTLQGLDASGNEIDKDQKMQVKVDGLEFQDSYTEEREVDDTGCVHLGGLLQVTAQHNSQGSVRVLSRDGKNICCISFKTVTRKLIATQVPGKSFIGRHIKDVTVKIVDQNGEVDVAVDGFSNALSVDWQPGVVFPFIKGECILPPIRLPDKPGWWNGSVRFSANESLSLELKVELELSEGCRLRNPASSSEGTLIARSGSIIKFPFVVVDDQEYPGLLPDSSKESITVEADMELRGEEETYSRPCKASCSNIAKSDKDGTGYKGDVILTGESGLYTIIMVDSSKRLKGEVRYKCKLNPGTVSQLVLQIHHSETRQQSGQKEVRIPVDESFPKITATLLDSEGNLCPYCEGKYLRMSAENSPEFGPFPAKIDKSTAIFKPFPLEIPVGEYSICVALEASKSLTHRFRLVVEHGAYPTGLKLLDSEDLVVALEGENVSLPTMKIRAESASGAKVNWRKVSVGLKIESMEPMPIHMQAPGGCEILGTPVDYHGPGSSQQDDTVSSSRDSHFTGSSRMYEFRDVSAPTVAGNYSMKYFIRGLDVEPQHRRLEITHGRPSRLVIVRGPSGQPLDVLQVNLLDDRKNKCHSVSGIDIGLSFDLNEASSMDITRNGLPPCSLDSRRSATVVNGKADFGPFRLTDGFAAIYKVKVFPTSATVITGHEVQIFVTRGEPTESIKEELHYLNEEHEKVTSCATLLSQAQEQVHHRSREQQFLSDELRNLREDKAVLLHKLREVQEEQRANADEALLDGVDHEVVRGERELVKDLYRLGQIRYGNNVPILLLEAQREQNFLNPETELGRDIVGLVALLARVECRQLNRALVEFLGSNTMLLIVCRTQKGVNALEQYHRNNEIDETKGLHGFARSKGKVVSRRFECIALSDIRPYRRHDGRPHVIQNHPQELLDIDPPVLPSTGLPPKGFLGYAVNLLHLKDEYLGRMVHSTGTPLNLRETLFYFLFQNLQVYDNRQNMLKAKDNIRLAGGAISLDGGFIRKNLRQQLGKRSEGVSLSFANVDKEERLVSGLMPPACHAFERLRRYSEIAREIKVLQEGVAAKERELSYCEEVLKNLNVGADEVGSECDFEGRIEDLKRRLEEITKVEKLFLHYGEEGRRALNKYGRNEKYSHELMRAFIM</sequence>
<dbReference type="Gene3D" id="3.30.565.10">
    <property type="entry name" value="Histidine kinase-like ATPase, C-terminal domain"/>
    <property type="match status" value="1"/>
</dbReference>
<gene>
    <name evidence="2" type="ORF">R1sor_001653</name>
</gene>
<feature type="compositionally biased region" description="Polar residues" evidence="1">
    <location>
        <begin position="1"/>
        <end position="17"/>
    </location>
</feature>
<evidence type="ECO:0000256" key="1">
    <source>
        <dbReference type="SAM" id="MobiDB-lite"/>
    </source>
</evidence>
<dbReference type="Proteomes" id="UP001633002">
    <property type="component" value="Unassembled WGS sequence"/>
</dbReference>
<dbReference type="PANTHER" id="PTHR33566:SF1">
    <property type="entry name" value="EN_SPM-LIKE TRANSPOSON-RELATED"/>
    <property type="match status" value="1"/>
</dbReference>
<evidence type="ECO:0000313" key="3">
    <source>
        <dbReference type="Proteomes" id="UP001633002"/>
    </source>
</evidence>
<dbReference type="InterPro" id="IPR036890">
    <property type="entry name" value="HATPase_C_sf"/>
</dbReference>